<accession>A0A9X0AXC3</accession>
<protein>
    <submittedName>
        <fullName evidence="1">Uncharacterized protein</fullName>
    </submittedName>
</protein>
<sequence>MLSFLISILSKTFFQLWKKSSQGGLFTTSSRQLLPPKIQLQLTSNKWKANEMCFHSRSNDAYPIPKRDNEFTCMVGNVGFREVPSENINVRLNEASIGYPSNTDCIKIHSSRAY</sequence>
<organism evidence="1 2">
    <name type="scientific">Sclerotinia nivalis</name>
    <dbReference type="NCBI Taxonomy" id="352851"/>
    <lineage>
        <taxon>Eukaryota</taxon>
        <taxon>Fungi</taxon>
        <taxon>Dikarya</taxon>
        <taxon>Ascomycota</taxon>
        <taxon>Pezizomycotina</taxon>
        <taxon>Leotiomycetes</taxon>
        <taxon>Helotiales</taxon>
        <taxon>Sclerotiniaceae</taxon>
        <taxon>Sclerotinia</taxon>
    </lineage>
</organism>
<name>A0A9X0AXC3_9HELO</name>
<dbReference type="EMBL" id="JAPEIS010000001">
    <property type="protein sequence ID" value="KAJ8070677.1"/>
    <property type="molecule type" value="Genomic_DNA"/>
</dbReference>
<dbReference type="Proteomes" id="UP001152300">
    <property type="component" value="Unassembled WGS sequence"/>
</dbReference>
<dbReference type="AlphaFoldDB" id="A0A9X0AXC3"/>
<comment type="caution">
    <text evidence="1">The sequence shown here is derived from an EMBL/GenBank/DDBJ whole genome shotgun (WGS) entry which is preliminary data.</text>
</comment>
<keyword evidence="2" id="KW-1185">Reference proteome</keyword>
<gene>
    <name evidence="1" type="ORF">OCU04_001048</name>
</gene>
<evidence type="ECO:0000313" key="2">
    <source>
        <dbReference type="Proteomes" id="UP001152300"/>
    </source>
</evidence>
<reference evidence="1" key="1">
    <citation type="submission" date="2022-11" db="EMBL/GenBank/DDBJ databases">
        <title>Genome Resource of Sclerotinia nivalis Strain SnTB1, a Plant Pathogen Isolated from American Ginseng.</title>
        <authorList>
            <person name="Fan S."/>
        </authorList>
    </citation>
    <scope>NUCLEOTIDE SEQUENCE</scope>
    <source>
        <strain evidence="1">SnTB1</strain>
    </source>
</reference>
<evidence type="ECO:0000313" key="1">
    <source>
        <dbReference type="EMBL" id="KAJ8070677.1"/>
    </source>
</evidence>
<proteinExistence type="predicted"/>